<reference evidence="4 6" key="1">
    <citation type="submission" date="2019-03" db="EMBL/GenBank/DDBJ databases">
        <title>Genomic Encyclopedia of Type Strains, Phase IV (KMG-IV): sequencing the most valuable type-strain genomes for metagenomic binning, comparative biology and taxonomic classification.</title>
        <authorList>
            <person name="Goeker M."/>
        </authorList>
    </citation>
    <scope>NUCLEOTIDE SEQUENCE [LARGE SCALE GENOMIC DNA]</scope>
    <source>
        <strain evidence="4 6">DSM 28140</strain>
    </source>
</reference>
<keyword evidence="2" id="KW-1133">Transmembrane helix</keyword>
<accession>A0A4R3YFQ6</accession>
<dbReference type="Proteomes" id="UP000305526">
    <property type="component" value="Unassembled WGS sequence"/>
</dbReference>
<keyword evidence="7" id="KW-1185">Reference proteome</keyword>
<name>A0A4R3YFQ6_9PAST</name>
<evidence type="ECO:0000313" key="4">
    <source>
        <dbReference type="EMBL" id="TCV90028.1"/>
    </source>
</evidence>
<dbReference type="Proteomes" id="UP000294619">
    <property type="component" value="Unassembled WGS sequence"/>
</dbReference>
<evidence type="ECO:0000259" key="3">
    <source>
        <dbReference type="Pfam" id="PF01478"/>
    </source>
</evidence>
<keyword evidence="2" id="KW-0472">Membrane</keyword>
<feature type="transmembrane region" description="Helical" evidence="2">
    <location>
        <begin position="118"/>
        <end position="137"/>
    </location>
</feature>
<evidence type="ECO:0000313" key="6">
    <source>
        <dbReference type="Proteomes" id="UP000294619"/>
    </source>
</evidence>
<dbReference type="GO" id="GO:0004190">
    <property type="term" value="F:aspartic-type endopeptidase activity"/>
    <property type="evidence" value="ECO:0007669"/>
    <property type="project" value="InterPro"/>
</dbReference>
<evidence type="ECO:0000256" key="2">
    <source>
        <dbReference type="SAM" id="Phobius"/>
    </source>
</evidence>
<dbReference type="InterPro" id="IPR000045">
    <property type="entry name" value="Prepilin_IV_endopep_pep"/>
</dbReference>
<dbReference type="GO" id="GO:0005886">
    <property type="term" value="C:plasma membrane"/>
    <property type="evidence" value="ECO:0007669"/>
    <property type="project" value="TreeGrafter"/>
</dbReference>
<protein>
    <submittedName>
        <fullName evidence="4 5">Prepilin peptidase</fullName>
    </submittedName>
</protein>
<feature type="transmembrane region" description="Helical" evidence="2">
    <location>
        <begin position="182"/>
        <end position="206"/>
    </location>
</feature>
<reference evidence="5 7" key="2">
    <citation type="submission" date="2019-05" db="EMBL/GenBank/DDBJ databases">
        <title>Pasteurellaceae isolates from reptiles.</title>
        <authorList>
            <person name="Bojesen A.M."/>
            <person name="Lund E."/>
        </authorList>
    </citation>
    <scope>NUCLEOTIDE SEQUENCE [LARGE SCALE GENOMIC DNA]</scope>
    <source>
        <strain evidence="5 7">ELNT2x</strain>
    </source>
</reference>
<dbReference type="EMBL" id="VDGV01000080">
    <property type="protein sequence ID" value="TNG90554.1"/>
    <property type="molecule type" value="Genomic_DNA"/>
</dbReference>
<feature type="domain" description="Prepilin type IV endopeptidase peptidase" evidence="3">
    <location>
        <begin position="94"/>
        <end position="202"/>
    </location>
</feature>
<sequence>MQPSLLLLIFLALVIGLWLKYALEHFAERVNRTLRQQYQDCYLPHTQQQLAADYHWLLPIKSRVLNGLPLIFVGLSLLMSWFSSDLLTQIWLLALLGLLTAIGVLDFYYRLISTTLCQALALLALFGAWQQIGLVSLAQSVQSLLSAVVVSGLFFQISHWIYRKEVFGEGDCWLISALAMFYPWQQLPLLLLFASVLTLLAALFVARRRTDWKTQQLPFAPALNISAIALFLL</sequence>
<feature type="transmembrane region" description="Helical" evidence="2">
    <location>
        <begin position="90"/>
        <end position="112"/>
    </location>
</feature>
<evidence type="ECO:0000313" key="5">
    <source>
        <dbReference type="EMBL" id="TNG90554.1"/>
    </source>
</evidence>
<comment type="similarity">
    <text evidence="1">Belongs to the peptidase A24 family.</text>
</comment>
<proteinExistence type="inferred from homology"/>
<dbReference type="PANTHER" id="PTHR30487">
    <property type="entry name" value="TYPE 4 PREPILIN-LIKE PROTEINS LEADER PEPTIDE-PROCESSING ENZYME"/>
    <property type="match status" value="1"/>
</dbReference>
<dbReference type="GO" id="GO:0006465">
    <property type="term" value="P:signal peptide processing"/>
    <property type="evidence" value="ECO:0007669"/>
    <property type="project" value="TreeGrafter"/>
</dbReference>
<evidence type="ECO:0000313" key="7">
    <source>
        <dbReference type="Proteomes" id="UP000305526"/>
    </source>
</evidence>
<dbReference type="PANTHER" id="PTHR30487:SF0">
    <property type="entry name" value="PREPILIN LEADER PEPTIDASE_N-METHYLTRANSFERASE-RELATED"/>
    <property type="match status" value="1"/>
</dbReference>
<organism evidence="4 6">
    <name type="scientific">Testudinibacter aquarius</name>
    <dbReference type="NCBI Taxonomy" id="1524974"/>
    <lineage>
        <taxon>Bacteria</taxon>
        <taxon>Pseudomonadati</taxon>
        <taxon>Pseudomonadota</taxon>
        <taxon>Gammaproteobacteria</taxon>
        <taxon>Pasteurellales</taxon>
        <taxon>Pasteurellaceae</taxon>
        <taxon>Testudinibacter</taxon>
    </lineage>
</organism>
<dbReference type="Gene3D" id="1.20.120.1220">
    <property type="match status" value="1"/>
</dbReference>
<evidence type="ECO:0000256" key="1">
    <source>
        <dbReference type="ARBA" id="ARBA00005801"/>
    </source>
</evidence>
<dbReference type="EMBL" id="SMCP01000001">
    <property type="protein sequence ID" value="TCV90028.1"/>
    <property type="molecule type" value="Genomic_DNA"/>
</dbReference>
<gene>
    <name evidence="4" type="ORF">EDC16_101341</name>
    <name evidence="5" type="ORF">FHQ21_08995</name>
</gene>
<keyword evidence="2" id="KW-0812">Transmembrane</keyword>
<dbReference type="RefSeq" id="WP_132964741.1">
    <property type="nucleotide sequence ID" value="NZ_LEKL01000050.1"/>
</dbReference>
<comment type="caution">
    <text evidence="4">The sequence shown here is derived from an EMBL/GenBank/DDBJ whole genome shotgun (WGS) entry which is preliminary data.</text>
</comment>
<dbReference type="Pfam" id="PF01478">
    <property type="entry name" value="Peptidase_A24"/>
    <property type="match status" value="1"/>
</dbReference>
<feature type="transmembrane region" description="Helical" evidence="2">
    <location>
        <begin position="64"/>
        <end position="83"/>
    </location>
</feature>
<dbReference type="InterPro" id="IPR050882">
    <property type="entry name" value="Prepilin_peptidase/N-MTase"/>
</dbReference>
<dbReference type="AlphaFoldDB" id="A0A4R3YFQ6"/>